<evidence type="ECO:0000256" key="1">
    <source>
        <dbReference type="SAM" id="Phobius"/>
    </source>
</evidence>
<keyword evidence="1" id="KW-0812">Transmembrane</keyword>
<protein>
    <submittedName>
        <fullName evidence="2">Putative membrane protein</fullName>
    </submittedName>
</protein>
<keyword evidence="1" id="KW-1133">Transmembrane helix</keyword>
<name>A0A081R2I3_STROR</name>
<accession>A0A081R2I3</accession>
<evidence type="ECO:0000313" key="2">
    <source>
        <dbReference type="EMBL" id="KEQ49406.1"/>
    </source>
</evidence>
<evidence type="ECO:0000313" key="3">
    <source>
        <dbReference type="Proteomes" id="UP000028098"/>
    </source>
</evidence>
<dbReference type="AlphaFoldDB" id="A0A081R2I3"/>
<reference evidence="2 3" key="1">
    <citation type="submission" date="2014-05" db="EMBL/GenBank/DDBJ databases">
        <authorList>
            <person name="Daugherty S.C."/>
            <person name="Tallon L.J."/>
            <person name="Sadzewicz L."/>
            <person name="Kilian M."/>
            <person name="Tettelin H."/>
        </authorList>
    </citation>
    <scope>NUCLEOTIDE SEQUENCE [LARGE SCALE GENOMIC DNA]</scope>
    <source>
        <strain evidence="2 3">SK143</strain>
    </source>
</reference>
<sequence>MDKQGVKKMNGLGITGISLAIIGILIIIWGATLQQVDLSNPDFMSFATGGMILLAIGLCMIAGLPVILKIAGIWLAALTTMIYIYSLPNTDLLIKLIGFIPVIALATWLSFKFWK</sequence>
<dbReference type="Proteomes" id="UP000028098">
    <property type="component" value="Unassembled WGS sequence"/>
</dbReference>
<feature type="transmembrane region" description="Helical" evidence="1">
    <location>
        <begin position="66"/>
        <end position="86"/>
    </location>
</feature>
<proteinExistence type="predicted"/>
<keyword evidence="1" id="KW-0472">Membrane</keyword>
<organism evidence="2 3">
    <name type="scientific">Streptococcus oralis</name>
    <dbReference type="NCBI Taxonomy" id="1303"/>
    <lineage>
        <taxon>Bacteria</taxon>
        <taxon>Bacillati</taxon>
        <taxon>Bacillota</taxon>
        <taxon>Bacilli</taxon>
        <taxon>Lactobacillales</taxon>
        <taxon>Streptococcaceae</taxon>
        <taxon>Streptococcus</taxon>
    </lineage>
</organism>
<feature type="transmembrane region" description="Helical" evidence="1">
    <location>
        <begin position="43"/>
        <end position="61"/>
    </location>
</feature>
<feature type="transmembrane region" description="Helical" evidence="1">
    <location>
        <begin position="12"/>
        <end position="31"/>
    </location>
</feature>
<comment type="caution">
    <text evidence="2">The sequence shown here is derived from an EMBL/GenBank/DDBJ whole genome shotgun (WGS) entry which is preliminary data.</text>
</comment>
<feature type="transmembrane region" description="Helical" evidence="1">
    <location>
        <begin position="92"/>
        <end position="111"/>
    </location>
</feature>
<gene>
    <name evidence="2" type="ORF">SK143_1348</name>
</gene>
<dbReference type="PATRIC" id="fig|1303.44.peg.1281"/>
<dbReference type="EMBL" id="JPGB01000006">
    <property type="protein sequence ID" value="KEQ49406.1"/>
    <property type="molecule type" value="Genomic_DNA"/>
</dbReference>